<gene>
    <name evidence="3" type="ORF">ISU02_00045</name>
</gene>
<dbReference type="SMART" id="SM00530">
    <property type="entry name" value="HTH_XRE"/>
    <property type="match status" value="1"/>
</dbReference>
<keyword evidence="1" id="KW-0238">DNA-binding</keyword>
<dbReference type="RefSeq" id="WP_194699740.1">
    <property type="nucleotide sequence ID" value="NZ_JADKNH010000001.1"/>
</dbReference>
<dbReference type="InterPro" id="IPR010982">
    <property type="entry name" value="Lambda_DNA-bd_dom_sf"/>
</dbReference>
<keyword evidence="4" id="KW-1185">Reference proteome</keyword>
<dbReference type="PANTHER" id="PTHR46558">
    <property type="entry name" value="TRACRIPTIONAL REGULATORY PROTEIN-RELATED-RELATED"/>
    <property type="match status" value="1"/>
</dbReference>
<comment type="caution">
    <text evidence="3">The sequence shown here is derived from an EMBL/GenBank/DDBJ whole genome shotgun (WGS) entry which is preliminary data.</text>
</comment>
<evidence type="ECO:0000313" key="4">
    <source>
        <dbReference type="Proteomes" id="UP000614200"/>
    </source>
</evidence>
<dbReference type="PANTHER" id="PTHR46558:SF11">
    <property type="entry name" value="HTH-TYPE TRANSCRIPTIONAL REGULATOR XRE"/>
    <property type="match status" value="1"/>
</dbReference>
<evidence type="ECO:0000313" key="3">
    <source>
        <dbReference type="EMBL" id="MBF4691488.1"/>
    </source>
</evidence>
<accession>A0ABR9ZN00</accession>
<evidence type="ECO:0000259" key="2">
    <source>
        <dbReference type="PROSITE" id="PS50943"/>
    </source>
</evidence>
<dbReference type="InterPro" id="IPR001387">
    <property type="entry name" value="Cro/C1-type_HTH"/>
</dbReference>
<proteinExistence type="predicted"/>
<dbReference type="SUPFAM" id="SSF47413">
    <property type="entry name" value="lambda repressor-like DNA-binding domains"/>
    <property type="match status" value="1"/>
</dbReference>
<organism evidence="3 4">
    <name type="scientific">Fusibacter ferrireducens</name>
    <dbReference type="NCBI Taxonomy" id="2785058"/>
    <lineage>
        <taxon>Bacteria</taxon>
        <taxon>Bacillati</taxon>
        <taxon>Bacillota</taxon>
        <taxon>Clostridia</taxon>
        <taxon>Eubacteriales</taxon>
        <taxon>Eubacteriales Family XII. Incertae Sedis</taxon>
        <taxon>Fusibacter</taxon>
    </lineage>
</organism>
<protein>
    <submittedName>
        <fullName evidence="3">Helix-turn-helix transcriptional regulator</fullName>
    </submittedName>
</protein>
<evidence type="ECO:0000256" key="1">
    <source>
        <dbReference type="ARBA" id="ARBA00023125"/>
    </source>
</evidence>
<feature type="domain" description="HTH cro/C1-type" evidence="2">
    <location>
        <begin position="33"/>
        <end position="87"/>
    </location>
</feature>
<dbReference type="Gene3D" id="1.10.260.40">
    <property type="entry name" value="lambda repressor-like DNA-binding domains"/>
    <property type="match status" value="1"/>
</dbReference>
<reference evidence="3 4" key="1">
    <citation type="submission" date="2020-11" db="EMBL/GenBank/DDBJ databases">
        <title>Fusibacter basophilias sp. nov.</title>
        <authorList>
            <person name="Qiu D."/>
        </authorList>
    </citation>
    <scope>NUCLEOTIDE SEQUENCE [LARGE SCALE GENOMIC DNA]</scope>
    <source>
        <strain evidence="3 4">Q10-2</strain>
    </source>
</reference>
<dbReference type="Proteomes" id="UP000614200">
    <property type="component" value="Unassembled WGS sequence"/>
</dbReference>
<dbReference type="PROSITE" id="PS50943">
    <property type="entry name" value="HTH_CROC1"/>
    <property type="match status" value="1"/>
</dbReference>
<dbReference type="EMBL" id="JADKNH010000001">
    <property type="protein sequence ID" value="MBF4691488.1"/>
    <property type="molecule type" value="Genomic_DNA"/>
</dbReference>
<sequence length="89" mass="10203">MKHDDIKKILLEDEEIKVEYDALSPIYEIKKELIRLRLEKGLSQHDLADLIGTKQSAISRLENGSYNPSIEFLSKIAHALGKELHISFN</sequence>
<dbReference type="Pfam" id="PF01381">
    <property type="entry name" value="HTH_3"/>
    <property type="match status" value="1"/>
</dbReference>
<dbReference type="CDD" id="cd00093">
    <property type="entry name" value="HTH_XRE"/>
    <property type="match status" value="1"/>
</dbReference>
<name>A0ABR9ZN00_9FIRM</name>